<evidence type="ECO:0000256" key="2">
    <source>
        <dbReference type="ARBA" id="ARBA00022917"/>
    </source>
</evidence>
<gene>
    <name evidence="6" type="ORF">H9659_10060</name>
</gene>
<dbReference type="Pfam" id="PF04073">
    <property type="entry name" value="tRNA_edit"/>
    <property type="match status" value="1"/>
</dbReference>
<dbReference type="CDD" id="cd00002">
    <property type="entry name" value="YbaK_deacylase"/>
    <property type="match status" value="1"/>
</dbReference>
<dbReference type="InterPro" id="IPR004369">
    <property type="entry name" value="Prolyl-tRNA_editing_YbaK/EbsC"/>
</dbReference>
<dbReference type="SUPFAM" id="SSF55826">
    <property type="entry name" value="YbaK/ProRS associated domain"/>
    <property type="match status" value="1"/>
</dbReference>
<evidence type="ECO:0000313" key="7">
    <source>
        <dbReference type="Proteomes" id="UP000659496"/>
    </source>
</evidence>
<keyword evidence="7" id="KW-1185">Reference proteome</keyword>
<dbReference type="EMBL" id="JACSQY010000007">
    <property type="protein sequence ID" value="MBD7908673.1"/>
    <property type="molecule type" value="Genomic_DNA"/>
</dbReference>
<dbReference type="RefSeq" id="WP_191690056.1">
    <property type="nucleotide sequence ID" value="NZ_JACSQY010000007.1"/>
</dbReference>
<dbReference type="EC" id="4.2.-.-" evidence="4"/>
<proteinExistence type="inferred from homology"/>
<dbReference type="PANTHER" id="PTHR30411:SF0">
    <property type="entry name" value="CYS-TRNA(PRO)_CYS-TRNA(CYS) DEACYLASE YBAK"/>
    <property type="match status" value="1"/>
</dbReference>
<reference evidence="6 7" key="1">
    <citation type="submission" date="2020-08" db="EMBL/GenBank/DDBJ databases">
        <title>A Genomic Blueprint of the Chicken Gut Microbiome.</title>
        <authorList>
            <person name="Gilroy R."/>
            <person name="Ravi A."/>
            <person name="Getino M."/>
            <person name="Pursley I."/>
            <person name="Horton D.L."/>
            <person name="Alikhan N.-F."/>
            <person name="Baker D."/>
            <person name="Gharbi K."/>
            <person name="Hall N."/>
            <person name="Watson M."/>
            <person name="Adriaenssens E.M."/>
            <person name="Foster-Nyarko E."/>
            <person name="Jarju S."/>
            <person name="Secka A."/>
            <person name="Antonio M."/>
            <person name="Oren A."/>
            <person name="Chaudhuri R."/>
            <person name="La Ragione R.M."/>
            <person name="Hildebrand F."/>
            <person name="Pallen M.J."/>
        </authorList>
    </citation>
    <scope>NUCLEOTIDE SEQUENCE [LARGE SCALE GENOMIC DNA]</scope>
    <source>
        <strain evidence="6 7">Sa3CUA8</strain>
    </source>
</reference>
<evidence type="ECO:0000256" key="3">
    <source>
        <dbReference type="ARBA" id="ARBA00023239"/>
    </source>
</evidence>
<evidence type="ECO:0000313" key="6">
    <source>
        <dbReference type="EMBL" id="MBD7908673.1"/>
    </source>
</evidence>
<dbReference type="PANTHER" id="PTHR30411">
    <property type="entry name" value="CYTOPLASMIC PROTEIN"/>
    <property type="match status" value="1"/>
</dbReference>
<name>A0ABR8PKG8_9BACL</name>
<comment type="similarity">
    <text evidence="1 4">Belongs to the prolyl-tRNA editing family. YbaK/EbsC subfamily.</text>
</comment>
<keyword evidence="2 4" id="KW-0648">Protein biosynthesis</keyword>
<dbReference type="Proteomes" id="UP000659496">
    <property type="component" value="Unassembled WGS sequence"/>
</dbReference>
<evidence type="ECO:0000259" key="5">
    <source>
        <dbReference type="Pfam" id="PF04073"/>
    </source>
</evidence>
<dbReference type="InterPro" id="IPR007214">
    <property type="entry name" value="YbaK/aa-tRNA-synth-assoc-dom"/>
</dbReference>
<comment type="caution">
    <text evidence="6">The sequence shown here is derived from an EMBL/GenBank/DDBJ whole genome shotgun (WGS) entry which is preliminary data.</text>
</comment>
<protein>
    <recommendedName>
        <fullName evidence="4">Cys-tRNA(Pro)/Cys-tRNA(Cys) deacylase</fullName>
        <ecNumber evidence="4">4.2.-.-</ecNumber>
    </recommendedName>
</protein>
<sequence length="157" mass="17027">MAKKNKHIKTNAIRILEFEGIPHELLERDLSEEANAAADGGDEMDVYKTLVTTAGTARHYVFVIPVVCELDLKKAARAAGEKKLEMLPLKQLTEVTGYIRGGCSAIGMKKVLPTFLDISAQSKPLIYASAGKPGFQMKLAPADYAKVTGASFVELCK</sequence>
<accession>A0ABR8PKG8</accession>
<organism evidence="6 7">
    <name type="scientific">Sporosarcina gallistercoris</name>
    <dbReference type="NCBI Taxonomy" id="2762245"/>
    <lineage>
        <taxon>Bacteria</taxon>
        <taxon>Bacillati</taxon>
        <taxon>Bacillota</taxon>
        <taxon>Bacilli</taxon>
        <taxon>Bacillales</taxon>
        <taxon>Caryophanaceae</taxon>
        <taxon>Sporosarcina</taxon>
    </lineage>
</organism>
<feature type="domain" description="YbaK/aminoacyl-tRNA synthetase-associated" evidence="5">
    <location>
        <begin position="36"/>
        <end position="146"/>
    </location>
</feature>
<dbReference type="PIRSF" id="PIRSF006181">
    <property type="entry name" value="EbsC_YbaK"/>
    <property type="match status" value="1"/>
</dbReference>
<evidence type="ECO:0000256" key="1">
    <source>
        <dbReference type="ARBA" id="ARBA00009798"/>
    </source>
</evidence>
<dbReference type="InterPro" id="IPR036754">
    <property type="entry name" value="YbaK/aa-tRNA-synt-asso_dom_sf"/>
</dbReference>
<dbReference type="Gene3D" id="3.90.960.10">
    <property type="entry name" value="YbaK/aminoacyl-tRNA synthetase-associated domain"/>
    <property type="match status" value="1"/>
</dbReference>
<keyword evidence="3 4" id="KW-0456">Lyase</keyword>
<evidence type="ECO:0000256" key="4">
    <source>
        <dbReference type="PIRNR" id="PIRNR006181"/>
    </source>
</evidence>